<comment type="caution">
    <text evidence="2">The sequence shown here is derived from an EMBL/GenBank/DDBJ whole genome shotgun (WGS) entry which is preliminary data.</text>
</comment>
<proteinExistence type="predicted"/>
<dbReference type="PATRIC" id="fig|121290.4.peg.2269"/>
<keyword evidence="3" id="KW-1185">Reference proteome</keyword>
<feature type="transmembrane region" description="Helical" evidence="1">
    <location>
        <begin position="37"/>
        <end position="55"/>
    </location>
</feature>
<dbReference type="Proteomes" id="UP000059074">
    <property type="component" value="Unassembled WGS sequence"/>
</dbReference>
<sequence length="157" mass="17214">MQLPSTLTSPWAWFVVCCGFSFLFNNQLVFDSKYAELAAHAVIGACAVLAGRFLARQCAELLKRFAPRSRSRNGYANGVAVAVAIVASGVGAAIGFEAATLYTREMLSAGANRTAALERQREWLDEKTRTNLIRPDQPYRLGLPSFLYISLPTTARH</sequence>
<accession>A0A125NVM4</accession>
<organism evidence="2 3">
    <name type="scientific">Hyphomicrobium sulfonivorans</name>
    <dbReference type="NCBI Taxonomy" id="121290"/>
    <lineage>
        <taxon>Bacteria</taxon>
        <taxon>Pseudomonadati</taxon>
        <taxon>Pseudomonadota</taxon>
        <taxon>Alphaproteobacteria</taxon>
        <taxon>Hyphomicrobiales</taxon>
        <taxon>Hyphomicrobiaceae</taxon>
        <taxon>Hyphomicrobium</taxon>
    </lineage>
</organism>
<keyword evidence="1" id="KW-1133">Transmembrane helix</keyword>
<evidence type="ECO:0008006" key="4">
    <source>
        <dbReference type="Google" id="ProtNLM"/>
    </source>
</evidence>
<gene>
    <name evidence="2" type="ORF">APY04_1068</name>
</gene>
<evidence type="ECO:0000313" key="3">
    <source>
        <dbReference type="Proteomes" id="UP000059074"/>
    </source>
</evidence>
<protein>
    <recommendedName>
        <fullName evidence="4">Transmembrane protein</fullName>
    </recommendedName>
</protein>
<dbReference type="AlphaFoldDB" id="A0A125NVM4"/>
<feature type="transmembrane region" description="Helical" evidence="1">
    <location>
        <begin position="12"/>
        <end position="30"/>
    </location>
</feature>
<evidence type="ECO:0000256" key="1">
    <source>
        <dbReference type="SAM" id="Phobius"/>
    </source>
</evidence>
<reference evidence="2 3" key="1">
    <citation type="submission" date="2015-10" db="EMBL/GenBank/DDBJ databases">
        <title>Transcriptomic analysis of a linuron degrading triple-species bacterial consortium.</title>
        <authorList>
            <person name="Albers P."/>
        </authorList>
    </citation>
    <scope>NUCLEOTIDE SEQUENCE [LARGE SCALE GENOMIC DNA]</scope>
    <source>
        <strain evidence="2 3">WDL6</strain>
    </source>
</reference>
<name>A0A125NVM4_HYPSL</name>
<keyword evidence="1" id="KW-0472">Membrane</keyword>
<evidence type="ECO:0000313" key="2">
    <source>
        <dbReference type="EMBL" id="KWT70243.1"/>
    </source>
</evidence>
<feature type="transmembrane region" description="Helical" evidence="1">
    <location>
        <begin position="75"/>
        <end position="96"/>
    </location>
</feature>
<dbReference type="EMBL" id="LMTR01000033">
    <property type="protein sequence ID" value="KWT70243.1"/>
    <property type="molecule type" value="Genomic_DNA"/>
</dbReference>
<keyword evidence="1" id="KW-0812">Transmembrane</keyword>